<dbReference type="PATRIC" id="fig|543877.4.peg.1164"/>
<protein>
    <recommendedName>
        <fullName evidence="2">Phosphodiester glycosidase domain-containing protein</fullName>
    </recommendedName>
</protein>
<proteinExistence type="predicted"/>
<dbReference type="RefSeq" id="WP_236699421.1">
    <property type="nucleotide sequence ID" value="NZ_CP011805.1"/>
</dbReference>
<organism evidence="3 4">
    <name type="scientific">Pelagerythrobacter marensis</name>
    <dbReference type="NCBI Taxonomy" id="543877"/>
    <lineage>
        <taxon>Bacteria</taxon>
        <taxon>Pseudomonadati</taxon>
        <taxon>Pseudomonadota</taxon>
        <taxon>Alphaproteobacteria</taxon>
        <taxon>Sphingomonadales</taxon>
        <taxon>Erythrobacteraceae</taxon>
        <taxon>Pelagerythrobacter</taxon>
    </lineage>
</organism>
<gene>
    <name evidence="3" type="ORF">AM2010_1147</name>
</gene>
<sequence>MRPNRLLVLAACVATALTGCGQQPEGEPVIRTEIGSGVAENDSEPAPAAEPSPTPAPAIASACESTTFEGAALTHCVADPARHRIVTALGPADGAPYRGFAAFAARRAADAAPVAFAMNGGMYDGEGKPIGYYVENGNRLKELNRADGPGNFHLKPNGVFYGTGGKWQIRTADDFYANVADRPQFGTQSGPMLVIDGKLHPKIAEDGPSKAVRNGVGIDAAGRAHFVISEEPISFGVLARYFRDQLKTPDALFLDGNVSALWDPARKRMDSGSRFGPMLVVEEKD</sequence>
<dbReference type="PROSITE" id="PS51257">
    <property type="entry name" value="PROKAR_LIPOPROTEIN"/>
    <property type="match status" value="1"/>
</dbReference>
<dbReference type="KEGG" id="amx:AM2010_1147"/>
<accession>A0A0G3X9C4</accession>
<keyword evidence="4" id="KW-1185">Reference proteome</keyword>
<reference evidence="3 4" key="1">
    <citation type="submission" date="2015-06" db="EMBL/GenBank/DDBJ databases">
        <authorList>
            <person name="Kim K.M."/>
        </authorList>
    </citation>
    <scope>NUCLEOTIDE SEQUENCE [LARGE SCALE GENOMIC DNA]</scope>
    <source>
        <strain evidence="3 4">KCTC 22370</strain>
    </source>
</reference>
<evidence type="ECO:0000313" key="4">
    <source>
        <dbReference type="Proteomes" id="UP000037643"/>
    </source>
</evidence>
<dbReference type="Pfam" id="PF09992">
    <property type="entry name" value="NAGPA"/>
    <property type="match status" value="1"/>
</dbReference>
<evidence type="ECO:0000256" key="1">
    <source>
        <dbReference type="SAM" id="MobiDB-lite"/>
    </source>
</evidence>
<feature type="region of interest" description="Disordered" evidence="1">
    <location>
        <begin position="38"/>
        <end position="58"/>
    </location>
</feature>
<dbReference type="STRING" id="543877.AM2010_1147"/>
<dbReference type="InterPro" id="IPR018711">
    <property type="entry name" value="NAGPA"/>
</dbReference>
<dbReference type="Proteomes" id="UP000037643">
    <property type="component" value="Chromosome"/>
</dbReference>
<name>A0A0G3X9C4_9SPHN</name>
<evidence type="ECO:0000259" key="2">
    <source>
        <dbReference type="Pfam" id="PF09992"/>
    </source>
</evidence>
<feature type="domain" description="Phosphodiester glycosidase" evidence="2">
    <location>
        <begin position="114"/>
        <end position="260"/>
    </location>
</feature>
<dbReference type="EMBL" id="CP011805">
    <property type="protein sequence ID" value="AKM07221.1"/>
    <property type="molecule type" value="Genomic_DNA"/>
</dbReference>
<dbReference type="AlphaFoldDB" id="A0A0G3X9C4"/>
<evidence type="ECO:0000313" key="3">
    <source>
        <dbReference type="EMBL" id="AKM07221.1"/>
    </source>
</evidence>